<protein>
    <submittedName>
        <fullName evidence="8">YcfA-like protein</fullName>
    </submittedName>
</protein>
<keyword evidence="5" id="KW-0378">Hydrolase</keyword>
<dbReference type="GO" id="GO:0003729">
    <property type="term" value="F:mRNA binding"/>
    <property type="evidence" value="ECO:0007669"/>
    <property type="project" value="InterPro"/>
</dbReference>
<gene>
    <name evidence="8" type="primary">orfL3</name>
</gene>
<evidence type="ECO:0000256" key="6">
    <source>
        <dbReference type="ARBA" id="ARBA00022884"/>
    </source>
</evidence>
<evidence type="ECO:0000256" key="2">
    <source>
        <dbReference type="ARBA" id="ARBA00022649"/>
    </source>
</evidence>
<sequence length="67" mass="7676">MTAREVLRKLKKLGFVIDHVSGSHYILIGPQHQRTVVPFHGSRDLRQGTLLAIIKQAQVSEEVFRRL</sequence>
<accession>G5CIX4</accession>
<dbReference type="GO" id="GO:0004519">
    <property type="term" value="F:endonuclease activity"/>
    <property type="evidence" value="ECO:0007669"/>
    <property type="project" value="UniProtKB-KW"/>
</dbReference>
<dbReference type="InterPro" id="IPR038570">
    <property type="entry name" value="HicA_sf"/>
</dbReference>
<keyword evidence="7" id="KW-0346">Stress response</keyword>
<comment type="similarity">
    <text evidence="1">Belongs to the HicA mRNA interferase family.</text>
</comment>
<keyword evidence="2" id="KW-1277">Toxin-antitoxin system</keyword>
<keyword evidence="3" id="KW-0540">Nuclease</keyword>
<dbReference type="EMBL" id="JN119829">
    <property type="protein sequence ID" value="AEP14251.1"/>
    <property type="molecule type" value="Genomic_DNA"/>
</dbReference>
<keyword evidence="4" id="KW-0255">Endonuclease</keyword>
<evidence type="ECO:0000256" key="5">
    <source>
        <dbReference type="ARBA" id="ARBA00022801"/>
    </source>
</evidence>
<evidence type="ECO:0000256" key="7">
    <source>
        <dbReference type="ARBA" id="ARBA00023016"/>
    </source>
</evidence>
<geneLocation type="plasmid" evidence="8">
    <name>pL15</name>
</geneLocation>
<evidence type="ECO:0000256" key="3">
    <source>
        <dbReference type="ARBA" id="ARBA00022722"/>
    </source>
</evidence>
<dbReference type="SUPFAM" id="SSF54786">
    <property type="entry name" value="YcfA/nrd intein domain"/>
    <property type="match status" value="1"/>
</dbReference>
<evidence type="ECO:0000313" key="8">
    <source>
        <dbReference type="EMBL" id="AEP14251.1"/>
    </source>
</evidence>
<dbReference type="RefSeq" id="WP_031942620.1">
    <property type="nucleotide sequence ID" value="NC_025041.1"/>
</dbReference>
<reference evidence="8" key="1">
    <citation type="journal article" date="2011" name="Appl. Environ. Microbiol.">
        <title>Two Large, Related, Cryptic Plasmids from Geographically Distinct Isolates of Sulfobacillus thermotolerans.</title>
        <authorList>
            <person name="Deane S.M."/>
            <person name="Rawlings D.E."/>
        </authorList>
    </citation>
    <scope>NUCLEOTIDE SEQUENCE</scope>
    <source>
        <strain evidence="8">L15</strain>
        <plasmid evidence="8">pL15</plasmid>
    </source>
</reference>
<keyword evidence="6" id="KW-0694">RNA-binding</keyword>
<proteinExistence type="inferred from homology"/>
<evidence type="ECO:0000256" key="4">
    <source>
        <dbReference type="ARBA" id="ARBA00022759"/>
    </source>
</evidence>
<keyword evidence="8" id="KW-0614">Plasmid</keyword>
<name>G5CIX4_9FIRM</name>
<dbReference type="AlphaFoldDB" id="G5CIX4"/>
<dbReference type="Pfam" id="PF07927">
    <property type="entry name" value="HicA_toxin"/>
    <property type="match status" value="1"/>
</dbReference>
<dbReference type="InterPro" id="IPR012933">
    <property type="entry name" value="HicA_mRNA_interferase"/>
</dbReference>
<organism evidence="8">
    <name type="scientific">Sulfobacillus thermotolerans</name>
    <dbReference type="NCBI Taxonomy" id="338644"/>
    <lineage>
        <taxon>Bacteria</taxon>
        <taxon>Bacillati</taxon>
        <taxon>Bacillota</taxon>
        <taxon>Clostridia</taxon>
        <taxon>Eubacteriales</taxon>
        <taxon>Clostridiales Family XVII. Incertae Sedis</taxon>
        <taxon>Sulfobacillus</taxon>
    </lineage>
</organism>
<dbReference type="Gene3D" id="3.30.920.30">
    <property type="entry name" value="Hypothetical protein"/>
    <property type="match status" value="1"/>
</dbReference>
<evidence type="ECO:0000256" key="1">
    <source>
        <dbReference type="ARBA" id="ARBA00006620"/>
    </source>
</evidence>
<dbReference type="GO" id="GO:0016787">
    <property type="term" value="F:hydrolase activity"/>
    <property type="evidence" value="ECO:0007669"/>
    <property type="project" value="UniProtKB-KW"/>
</dbReference>